<organism evidence="1">
    <name type="scientific">Myoviridae sp. ct8Uw4</name>
    <dbReference type="NCBI Taxonomy" id="2825040"/>
    <lineage>
        <taxon>Viruses</taxon>
        <taxon>Duplodnaviria</taxon>
        <taxon>Heunggongvirae</taxon>
        <taxon>Uroviricota</taxon>
        <taxon>Caudoviricetes</taxon>
    </lineage>
</organism>
<sequence length="59" mass="6429">MPPVPAVLWEVPVRPAPPASGSPAELLEHGVRFGAYVKTLELLNQGWREWAGGHQETAK</sequence>
<evidence type="ECO:0000313" key="1">
    <source>
        <dbReference type="EMBL" id="DAE00694.1"/>
    </source>
</evidence>
<reference evidence="1" key="1">
    <citation type="journal article" date="2021" name="Proc. Natl. Acad. Sci. U.S.A.">
        <title>A Catalog of Tens of Thousands of Viruses from Human Metagenomes Reveals Hidden Associations with Chronic Diseases.</title>
        <authorList>
            <person name="Tisza M.J."/>
            <person name="Buck C.B."/>
        </authorList>
    </citation>
    <scope>NUCLEOTIDE SEQUENCE</scope>
    <source>
        <strain evidence="1">Ct8Uw4</strain>
    </source>
</reference>
<proteinExistence type="predicted"/>
<accession>A0A8S5P0S7</accession>
<name>A0A8S5P0S7_9CAUD</name>
<dbReference type="EMBL" id="BK015307">
    <property type="protein sequence ID" value="DAE00694.1"/>
    <property type="molecule type" value="Genomic_DNA"/>
</dbReference>
<protein>
    <submittedName>
        <fullName evidence="1">Uncharacterized protein</fullName>
    </submittedName>
</protein>